<protein>
    <submittedName>
        <fullName evidence="1">Uncharacterized protein</fullName>
    </submittedName>
</protein>
<dbReference type="AlphaFoldDB" id="A0AAD9KLC0"/>
<dbReference type="Proteomes" id="UP001209878">
    <property type="component" value="Unassembled WGS sequence"/>
</dbReference>
<accession>A0AAD9KLC0</accession>
<name>A0AAD9KLC0_RIDPI</name>
<comment type="caution">
    <text evidence="1">The sequence shown here is derived from an EMBL/GenBank/DDBJ whole genome shotgun (WGS) entry which is preliminary data.</text>
</comment>
<evidence type="ECO:0000313" key="1">
    <source>
        <dbReference type="EMBL" id="KAK2173330.1"/>
    </source>
</evidence>
<dbReference type="EMBL" id="JAODUO010000884">
    <property type="protein sequence ID" value="KAK2173330.1"/>
    <property type="molecule type" value="Genomic_DNA"/>
</dbReference>
<proteinExistence type="predicted"/>
<evidence type="ECO:0000313" key="2">
    <source>
        <dbReference type="Proteomes" id="UP001209878"/>
    </source>
</evidence>
<sequence length="155" mass="17404">MCSSCPPRSFLCRRRPPRMTRWIRVLHMASSRPPQASHANRWESVFSLLRRPSPAKFCWRRSAFGSDTLHGQGCSGESDMTPKAVLLQSTRLDSPAVSHFVSRAWPSHRHDRLRAAVATSGEAGSTQGNVHRHRGCDTRRGQTLVPVLLRSSNHL</sequence>
<gene>
    <name evidence="1" type="ORF">NP493_884g04025</name>
</gene>
<reference evidence="1" key="1">
    <citation type="journal article" date="2023" name="Mol. Biol. Evol.">
        <title>Third-Generation Sequencing Reveals the Adaptive Role of the Epigenome in Three Deep-Sea Polychaetes.</title>
        <authorList>
            <person name="Perez M."/>
            <person name="Aroh O."/>
            <person name="Sun Y."/>
            <person name="Lan Y."/>
            <person name="Juniper S.K."/>
            <person name="Young C.R."/>
            <person name="Angers B."/>
            <person name="Qian P.Y."/>
        </authorList>
    </citation>
    <scope>NUCLEOTIDE SEQUENCE</scope>
    <source>
        <strain evidence="1">R07B-5</strain>
    </source>
</reference>
<organism evidence="1 2">
    <name type="scientific">Ridgeia piscesae</name>
    <name type="common">Tubeworm</name>
    <dbReference type="NCBI Taxonomy" id="27915"/>
    <lineage>
        <taxon>Eukaryota</taxon>
        <taxon>Metazoa</taxon>
        <taxon>Spiralia</taxon>
        <taxon>Lophotrochozoa</taxon>
        <taxon>Annelida</taxon>
        <taxon>Polychaeta</taxon>
        <taxon>Sedentaria</taxon>
        <taxon>Canalipalpata</taxon>
        <taxon>Sabellida</taxon>
        <taxon>Siboglinidae</taxon>
        <taxon>Ridgeia</taxon>
    </lineage>
</organism>
<keyword evidence="2" id="KW-1185">Reference proteome</keyword>